<name>A0A0G0D680_9BACT</name>
<evidence type="ECO:0000259" key="1">
    <source>
        <dbReference type="Pfam" id="PF00454"/>
    </source>
</evidence>
<reference evidence="2 3" key="1">
    <citation type="journal article" date="2015" name="Nature">
        <title>rRNA introns, odd ribosomes, and small enigmatic genomes across a large radiation of phyla.</title>
        <authorList>
            <person name="Brown C.T."/>
            <person name="Hug L.A."/>
            <person name="Thomas B.C."/>
            <person name="Sharon I."/>
            <person name="Castelle C.J."/>
            <person name="Singh A."/>
            <person name="Wilkins M.J."/>
            <person name="Williams K.H."/>
            <person name="Banfield J.F."/>
        </authorList>
    </citation>
    <scope>NUCLEOTIDE SEQUENCE [LARGE SCALE GENOMIC DNA]</scope>
</reference>
<feature type="domain" description="PI3K/PI4K catalytic" evidence="1">
    <location>
        <begin position="189"/>
        <end position="230"/>
    </location>
</feature>
<accession>A0A0G0D680</accession>
<comment type="caution">
    <text evidence="2">The sequence shown here is derived from an EMBL/GenBank/DDBJ whole genome shotgun (WGS) entry which is preliminary data.</text>
</comment>
<protein>
    <submittedName>
        <fullName evidence="2">Metallophosphoesterase</fullName>
    </submittedName>
</protein>
<gene>
    <name evidence="2" type="ORF">UR93_C0008G0002</name>
</gene>
<dbReference type="EMBL" id="LBRB01000008">
    <property type="protein sequence ID" value="KKP88773.1"/>
    <property type="molecule type" value="Genomic_DNA"/>
</dbReference>
<dbReference type="InterPro" id="IPR000403">
    <property type="entry name" value="PI3/4_kinase_cat_dom"/>
</dbReference>
<proteinExistence type="predicted"/>
<dbReference type="Pfam" id="PF00454">
    <property type="entry name" value="PI3_PI4_kinase"/>
    <property type="match status" value="1"/>
</dbReference>
<organism evidence="2 3">
    <name type="scientific">Berkelbacteria bacterium GW2011_GWA2_35_9</name>
    <dbReference type="NCBI Taxonomy" id="1618333"/>
    <lineage>
        <taxon>Bacteria</taxon>
        <taxon>Candidatus Berkelbacteria</taxon>
    </lineage>
</organism>
<sequence length="315" mass="36645">MSEELTKQEQIVCEFKYLSNPEKFCRVSESIKFNSTHEIESALKSGKILNRINIDEIKPELSGMHSNLVELAEINMQYLAQKETVHLHQIKGFQIEHNGKVFKAIYKPASGEDNKTTTQLGIHDCYLREVAAYQLDNILKFGIVPPTVIKEDKDDIGSLQLYVEEKTAENHIIMSNQVDFEKESSGKDWQLMAVFDYIMANWDRKPENWLVDKRDNSILYAIDHGFSFYSRYLNVDSVICGPRRTLTYNNKERKSIRTPLPDFIIERLMWVKESKIDKINKVLTPLVPEFEIEQLLIRIDKLLETKILIKSISID</sequence>
<dbReference type="AlphaFoldDB" id="A0A0G0D680"/>
<evidence type="ECO:0000313" key="2">
    <source>
        <dbReference type="EMBL" id="KKP88773.1"/>
    </source>
</evidence>
<evidence type="ECO:0000313" key="3">
    <source>
        <dbReference type="Proteomes" id="UP000034316"/>
    </source>
</evidence>
<dbReference type="Gene3D" id="1.10.1070.20">
    <property type="match status" value="1"/>
</dbReference>
<dbReference type="STRING" id="1618333.UR93_C0008G0002"/>
<dbReference type="Proteomes" id="UP000034316">
    <property type="component" value="Unassembled WGS sequence"/>
</dbReference>